<dbReference type="InterPro" id="IPR011042">
    <property type="entry name" value="6-blade_b-propeller_TolB-like"/>
</dbReference>
<gene>
    <name evidence="1" type="ORF">ANCDUO_05413</name>
</gene>
<proteinExistence type="predicted"/>
<keyword evidence="2" id="KW-1185">Reference proteome</keyword>
<dbReference type="GO" id="GO:0016787">
    <property type="term" value="F:hydrolase activity"/>
    <property type="evidence" value="ECO:0007669"/>
    <property type="project" value="TreeGrafter"/>
</dbReference>
<dbReference type="OrthoDB" id="5307922at2759"/>
<dbReference type="Proteomes" id="UP000054047">
    <property type="component" value="Unassembled WGS sequence"/>
</dbReference>
<dbReference type="PANTHER" id="PTHR10426:SF88">
    <property type="entry name" value="ADIPOCYTE PLASMA MEMBRANE-ASSOCIATED PROTEIN HEMOMUCIN-RELATED"/>
    <property type="match status" value="1"/>
</dbReference>
<evidence type="ECO:0000313" key="2">
    <source>
        <dbReference type="Proteomes" id="UP000054047"/>
    </source>
</evidence>
<dbReference type="SUPFAM" id="SSF63829">
    <property type="entry name" value="Calcium-dependent phosphotriesterase"/>
    <property type="match status" value="1"/>
</dbReference>
<name>A0A0C2GYP9_9BILA</name>
<dbReference type="Gene3D" id="2.120.10.30">
    <property type="entry name" value="TolB, C-terminal domain"/>
    <property type="match status" value="1"/>
</dbReference>
<sequence length="166" mass="18895">MWLPPRPLLEGPTAVNERLRDVEYILKDKIEGPESLVIEGDSIYTGLYDGRVVHIKDGKIVKEVKFTKQPKCGSFETEPLCGRPLGIRRLNRKEFVVADAYLGIFTVDFKAGTFCHIIKSNVPIEGRYMRFVNDVELHPDRKSLLFAECNMARIGRIDSQISQVSK</sequence>
<dbReference type="Pfam" id="PF20067">
    <property type="entry name" value="SSL_N"/>
    <property type="match status" value="1"/>
</dbReference>
<organism evidence="1 2">
    <name type="scientific">Ancylostoma duodenale</name>
    <dbReference type="NCBI Taxonomy" id="51022"/>
    <lineage>
        <taxon>Eukaryota</taxon>
        <taxon>Metazoa</taxon>
        <taxon>Ecdysozoa</taxon>
        <taxon>Nematoda</taxon>
        <taxon>Chromadorea</taxon>
        <taxon>Rhabditida</taxon>
        <taxon>Rhabditina</taxon>
        <taxon>Rhabditomorpha</taxon>
        <taxon>Strongyloidea</taxon>
        <taxon>Ancylostomatidae</taxon>
        <taxon>Ancylostomatinae</taxon>
        <taxon>Ancylostoma</taxon>
    </lineage>
</organism>
<accession>A0A0C2GYP9</accession>
<evidence type="ECO:0000313" key="1">
    <source>
        <dbReference type="EMBL" id="KIH64279.1"/>
    </source>
</evidence>
<reference evidence="1 2" key="1">
    <citation type="submission" date="2013-12" db="EMBL/GenBank/DDBJ databases">
        <title>Draft genome of the parsitic nematode Ancylostoma duodenale.</title>
        <authorList>
            <person name="Mitreva M."/>
        </authorList>
    </citation>
    <scope>NUCLEOTIDE SEQUENCE [LARGE SCALE GENOMIC DNA]</scope>
    <source>
        <strain evidence="1 2">Zhejiang</strain>
    </source>
</reference>
<dbReference type="PANTHER" id="PTHR10426">
    <property type="entry name" value="STRICTOSIDINE SYNTHASE-RELATED"/>
    <property type="match status" value="1"/>
</dbReference>
<protein>
    <recommendedName>
        <fullName evidence="3">Adipocyte plasma membrane-associated protein</fullName>
    </recommendedName>
</protein>
<dbReference type="GO" id="GO:0012505">
    <property type="term" value="C:endomembrane system"/>
    <property type="evidence" value="ECO:0007669"/>
    <property type="project" value="TreeGrafter"/>
</dbReference>
<evidence type="ECO:0008006" key="3">
    <source>
        <dbReference type="Google" id="ProtNLM"/>
    </source>
</evidence>
<dbReference type="AlphaFoldDB" id="A0A0C2GYP9"/>
<dbReference type="EMBL" id="KN728155">
    <property type="protein sequence ID" value="KIH64279.1"/>
    <property type="molecule type" value="Genomic_DNA"/>
</dbReference>